<keyword evidence="4" id="KW-1185">Reference proteome</keyword>
<dbReference type="SUPFAM" id="SSF56112">
    <property type="entry name" value="Protein kinase-like (PK-like)"/>
    <property type="match status" value="1"/>
</dbReference>
<evidence type="ECO:0000313" key="4">
    <source>
        <dbReference type="Proteomes" id="UP001165083"/>
    </source>
</evidence>
<evidence type="ECO:0000256" key="1">
    <source>
        <dbReference type="SAM" id="MobiDB-lite"/>
    </source>
</evidence>
<sequence>MLTSKSRGADVKIIDFGLAKLLDADDKTASFLGTRGYLAPEMLQRQAYSMSVDMWALGIIVYVLLCGCLPFDDDGGKIANEKAARVHESEDEWKPGADEEASASEEDGELSDEASSEEEMAKRRVRARVNKRKVIDSDSSDQNETARGPRAKVKMKKVKHTTKMLPTPPPVNKNQSAAAAVKRVVAAVKTEAKRNGATALHPANVKDEVLDAHRRPMKQQKRANMQMSADRRAQHTTVSYSGVPPNHTLDNFFDEILEWKFYEALRRETQSSHSHSTTNANDGTEEGEIEIEVEKVPSKFRSYEHYFSVWKPLALEEVQAQTINAVTTDLPNPIPIGAKGLLPQGPSVV</sequence>
<feature type="compositionally biased region" description="Basic residues" evidence="1">
    <location>
        <begin position="123"/>
        <end position="132"/>
    </location>
</feature>
<feature type="compositionally biased region" description="Basic and acidic residues" evidence="1">
    <location>
        <begin position="82"/>
        <end position="97"/>
    </location>
</feature>
<dbReference type="OrthoDB" id="40902at2759"/>
<dbReference type="PANTHER" id="PTHR24347">
    <property type="entry name" value="SERINE/THREONINE-PROTEIN KINASE"/>
    <property type="match status" value="1"/>
</dbReference>
<evidence type="ECO:0000259" key="2">
    <source>
        <dbReference type="PROSITE" id="PS50011"/>
    </source>
</evidence>
<feature type="region of interest" description="Disordered" evidence="1">
    <location>
        <begin position="82"/>
        <end position="176"/>
    </location>
</feature>
<feature type="compositionally biased region" description="Acidic residues" evidence="1">
    <location>
        <begin position="98"/>
        <end position="118"/>
    </location>
</feature>
<accession>A0A9W6WWX3</accession>
<dbReference type="AlphaFoldDB" id="A0A9W6WWX3"/>
<dbReference type="PROSITE" id="PS50011">
    <property type="entry name" value="PROTEIN_KINASE_DOM"/>
    <property type="match status" value="1"/>
</dbReference>
<dbReference type="GO" id="GO:0004672">
    <property type="term" value="F:protein kinase activity"/>
    <property type="evidence" value="ECO:0007669"/>
    <property type="project" value="InterPro"/>
</dbReference>
<comment type="caution">
    <text evidence="3">The sequence shown here is derived from an EMBL/GenBank/DDBJ whole genome shotgun (WGS) entry which is preliminary data.</text>
</comment>
<protein>
    <submittedName>
        <fullName evidence="3">Unnamed protein product</fullName>
    </submittedName>
</protein>
<dbReference type="InterPro" id="IPR000719">
    <property type="entry name" value="Prot_kinase_dom"/>
</dbReference>
<dbReference type="InterPro" id="IPR011009">
    <property type="entry name" value="Kinase-like_dom_sf"/>
</dbReference>
<evidence type="ECO:0000313" key="3">
    <source>
        <dbReference type="EMBL" id="GMF30950.1"/>
    </source>
</evidence>
<dbReference type="Proteomes" id="UP001165083">
    <property type="component" value="Unassembled WGS sequence"/>
</dbReference>
<dbReference type="EMBL" id="BSXW01000872">
    <property type="protein sequence ID" value="GMF30950.1"/>
    <property type="molecule type" value="Genomic_DNA"/>
</dbReference>
<dbReference type="GO" id="GO:0005524">
    <property type="term" value="F:ATP binding"/>
    <property type="evidence" value="ECO:0007669"/>
    <property type="project" value="InterPro"/>
</dbReference>
<organism evidence="3 4">
    <name type="scientific">Phytophthora lilii</name>
    <dbReference type="NCBI Taxonomy" id="2077276"/>
    <lineage>
        <taxon>Eukaryota</taxon>
        <taxon>Sar</taxon>
        <taxon>Stramenopiles</taxon>
        <taxon>Oomycota</taxon>
        <taxon>Peronosporomycetes</taxon>
        <taxon>Peronosporales</taxon>
        <taxon>Peronosporaceae</taxon>
        <taxon>Phytophthora</taxon>
    </lineage>
</organism>
<name>A0A9W6WWX3_9STRA</name>
<feature type="region of interest" description="Disordered" evidence="1">
    <location>
        <begin position="268"/>
        <end position="288"/>
    </location>
</feature>
<feature type="domain" description="Protein kinase" evidence="2">
    <location>
        <begin position="1"/>
        <end position="135"/>
    </location>
</feature>
<proteinExistence type="predicted"/>
<dbReference type="Gene3D" id="1.10.510.10">
    <property type="entry name" value="Transferase(Phosphotransferase) domain 1"/>
    <property type="match status" value="1"/>
</dbReference>
<feature type="compositionally biased region" description="Basic residues" evidence="1">
    <location>
        <begin position="149"/>
        <end position="162"/>
    </location>
</feature>
<dbReference type="Pfam" id="PF00069">
    <property type="entry name" value="Pkinase"/>
    <property type="match status" value="1"/>
</dbReference>
<feature type="compositionally biased region" description="Polar residues" evidence="1">
    <location>
        <begin position="271"/>
        <end position="282"/>
    </location>
</feature>
<reference evidence="3" key="1">
    <citation type="submission" date="2023-04" db="EMBL/GenBank/DDBJ databases">
        <title>Phytophthora lilii NBRC 32176.</title>
        <authorList>
            <person name="Ichikawa N."/>
            <person name="Sato H."/>
            <person name="Tonouchi N."/>
        </authorList>
    </citation>
    <scope>NUCLEOTIDE SEQUENCE</scope>
    <source>
        <strain evidence="3">NBRC 32176</strain>
    </source>
</reference>
<gene>
    <name evidence="3" type="ORF">Plil01_001323300</name>
</gene>